<evidence type="ECO:0000313" key="3">
    <source>
        <dbReference type="Proteomes" id="UP001333110"/>
    </source>
</evidence>
<dbReference type="EMBL" id="JAUNZN010000017">
    <property type="protein sequence ID" value="KAK4811469.1"/>
    <property type="molecule type" value="Genomic_DNA"/>
</dbReference>
<evidence type="ECO:0000313" key="2">
    <source>
        <dbReference type="EMBL" id="KAK4811469.1"/>
    </source>
</evidence>
<feature type="compositionally biased region" description="Polar residues" evidence="1">
    <location>
        <begin position="494"/>
        <end position="506"/>
    </location>
</feature>
<gene>
    <name evidence="2" type="ORF">QYF61_010348</name>
</gene>
<accession>A0AAN7MR91</accession>
<keyword evidence="3" id="KW-1185">Reference proteome</keyword>
<evidence type="ECO:0000256" key="1">
    <source>
        <dbReference type="SAM" id="MobiDB-lite"/>
    </source>
</evidence>
<name>A0AAN7MR91_MYCAM</name>
<proteinExistence type="predicted"/>
<dbReference type="Proteomes" id="UP001333110">
    <property type="component" value="Unassembled WGS sequence"/>
</dbReference>
<sequence length="586" mass="64974">MCRQLVVRIVPTPDTEAKQFAGSALDLLALGFQGALQQLVAVLQIPVIPPVLVDAPNKTEEGTAEGYEMVKGLEHKVRWRELHLFNLVKKRPRGNLITAYNCLKGTYKYKGDKLFLLETDGVTRTEQRGNLIFKTEILDHFHEVNTSIQARVHKEWAHPPQQPQELIKHAEGKIQYLDCSGRDLDLMESPHGAITVYKGGRDEDVGAVLFDDGINELLRGGSPAQEADAPLKLRHQGQWIVEQVPPLDGCVPHLPTGKLPMRQHRNTTGVRLRVRRGRESHQGQGRRMAKRTILLDTPTQIHTTTSDTTVSVPLPGKHSLIVPVMGCTKLYLWLTAAGVRSMTDRVGGAWLMKAPAKVTGAKLQCSRVTFSLHNKLLILCMILKLDVDSLSKHEQTGYHLPRALCRGSRGCTKPPACCVSSFTGLLFCHVSSSVVEITGFQPLDHPPPQSCFWRDASLRMKPCAPLVEATALDCCATVLPGHSGDKVRPHKDSMAQTSAEEQSCNQDQAPLSLTRNQIGMRSLQKIGTPLCLIMFPFSTLITSRSLLQPCPTELRSQQVSWTWQWRGTVSKEKPPLASENTLGYLI</sequence>
<feature type="region of interest" description="Disordered" evidence="1">
    <location>
        <begin position="486"/>
        <end position="506"/>
    </location>
</feature>
<dbReference type="AlphaFoldDB" id="A0AAN7MR91"/>
<comment type="caution">
    <text evidence="2">The sequence shown here is derived from an EMBL/GenBank/DDBJ whole genome shotgun (WGS) entry which is preliminary data.</text>
</comment>
<reference evidence="2 3" key="1">
    <citation type="journal article" date="2023" name="J. Hered.">
        <title>Chromosome-level genome of the wood stork (Mycteria americana) provides insight into avian chromosome evolution.</title>
        <authorList>
            <person name="Flamio R. Jr."/>
            <person name="Ramstad K.M."/>
        </authorList>
    </citation>
    <scope>NUCLEOTIDE SEQUENCE [LARGE SCALE GENOMIC DNA]</scope>
    <source>
        <strain evidence="2">JAX WOST 10</strain>
    </source>
</reference>
<protein>
    <submittedName>
        <fullName evidence="2">Uncharacterized protein</fullName>
    </submittedName>
</protein>
<organism evidence="2 3">
    <name type="scientific">Mycteria americana</name>
    <name type="common">Wood stork</name>
    <dbReference type="NCBI Taxonomy" id="33587"/>
    <lineage>
        <taxon>Eukaryota</taxon>
        <taxon>Metazoa</taxon>
        <taxon>Chordata</taxon>
        <taxon>Craniata</taxon>
        <taxon>Vertebrata</taxon>
        <taxon>Euteleostomi</taxon>
        <taxon>Archelosauria</taxon>
        <taxon>Archosauria</taxon>
        <taxon>Dinosauria</taxon>
        <taxon>Saurischia</taxon>
        <taxon>Theropoda</taxon>
        <taxon>Coelurosauria</taxon>
        <taxon>Aves</taxon>
        <taxon>Neognathae</taxon>
        <taxon>Neoaves</taxon>
        <taxon>Aequornithes</taxon>
        <taxon>Ciconiiformes</taxon>
        <taxon>Ciconiidae</taxon>
        <taxon>Mycteria</taxon>
    </lineage>
</organism>